<evidence type="ECO:0000256" key="1">
    <source>
        <dbReference type="SAM" id="MobiDB-lite"/>
    </source>
</evidence>
<feature type="compositionally biased region" description="Low complexity" evidence="1">
    <location>
        <begin position="167"/>
        <end position="182"/>
    </location>
</feature>
<evidence type="ECO:0000259" key="2">
    <source>
        <dbReference type="Pfam" id="PF06890"/>
    </source>
</evidence>
<dbReference type="Pfam" id="PF06890">
    <property type="entry name" value="Phage_Mu_Gp45"/>
    <property type="match status" value="1"/>
</dbReference>
<comment type="caution">
    <text evidence="3">The sequence shown here is derived from an EMBL/GenBank/DDBJ whole genome shotgun (WGS) entry which is preliminary data.</text>
</comment>
<dbReference type="AlphaFoldDB" id="A0A973W050"/>
<name>A0A973W050_9BRAD</name>
<proteinExistence type="predicted"/>
<organism evidence="3">
    <name type="scientific">Bradyrhizobium septentrionale</name>
    <dbReference type="NCBI Taxonomy" id="1404411"/>
    <lineage>
        <taxon>Bacteria</taxon>
        <taxon>Pseudomonadati</taxon>
        <taxon>Pseudomonadota</taxon>
        <taxon>Alphaproteobacteria</taxon>
        <taxon>Hyphomicrobiales</taxon>
        <taxon>Nitrobacteraceae</taxon>
        <taxon>Bradyrhizobium</taxon>
    </lineage>
</organism>
<dbReference type="EMBL" id="JAAOLE020000001">
    <property type="protein sequence ID" value="NVI44926.1"/>
    <property type="molecule type" value="Genomic_DNA"/>
</dbReference>
<accession>A0A973W050</accession>
<reference evidence="3" key="1">
    <citation type="submission" date="2020-06" db="EMBL/GenBank/DDBJ databases">
        <title>Whole Genome Sequence of Bradyrhizobium sp. Strain 1S1.</title>
        <authorList>
            <person name="Bromfield E.S.P."/>
            <person name="Cloutier S."/>
        </authorList>
    </citation>
    <scope>NUCLEOTIDE SEQUENCE [LARGE SCALE GENOMIC DNA]</scope>
    <source>
        <strain evidence="3">1S1</strain>
    </source>
</reference>
<feature type="domain" description="Bacteriophage Mu Gp45 N-terminal" evidence="2">
    <location>
        <begin position="19"/>
        <end position="64"/>
    </location>
</feature>
<dbReference type="InterPro" id="IPR053861">
    <property type="entry name" value="Phage_Mu_Gp45_N"/>
</dbReference>
<feature type="region of interest" description="Disordered" evidence="1">
    <location>
        <begin position="261"/>
        <end position="295"/>
    </location>
</feature>
<gene>
    <name evidence="3" type="ORF">HAP48_018615</name>
</gene>
<evidence type="ECO:0000313" key="3">
    <source>
        <dbReference type="EMBL" id="NVI44926.1"/>
    </source>
</evidence>
<dbReference type="RefSeq" id="WP_166204350.1">
    <property type="nucleotide sequence ID" value="NZ_CP088285.1"/>
</dbReference>
<sequence length="295" mass="32041">MRFGTPIETSFRSFMTVFRATVNSVADKHMMQETDIDGFHSHKRKNIEAPQNYGFSSVVMPRDGKQGQGGGYGNDDIGGEAAEAIMLSAGGMSHYIAVMMDDRRHRPRTMVPGSSAQYGPNTDYGRSLTYIKPSSKDDKDGGVFMIVPHPDEYVSMRHINNKKQPKPKAQQPGQQGGSPAPQARDILHVATTADADGGQQEQDYNHHKGDGINTEIRCTKDRIEFRVGDTVVGYYDKGNSRWSFTGEMRLGDDNASHPVYGVNGGKGMTTKTSGSGAVLVTAPQPGPATSQDVNP</sequence>
<protein>
    <recommendedName>
        <fullName evidence="2">Bacteriophage Mu Gp45 N-terminal domain-containing protein</fullName>
    </recommendedName>
</protein>
<feature type="region of interest" description="Disordered" evidence="1">
    <location>
        <begin position="162"/>
        <end position="182"/>
    </location>
</feature>